<evidence type="ECO:0000256" key="2">
    <source>
        <dbReference type="ARBA" id="ARBA00023015"/>
    </source>
</evidence>
<evidence type="ECO:0000256" key="4">
    <source>
        <dbReference type="ARBA" id="ARBA00023163"/>
    </source>
</evidence>
<reference evidence="6" key="2">
    <citation type="submission" date="2023-06" db="EMBL/GenBank/DDBJ databases">
        <authorList>
            <person name="Ma L."/>
            <person name="Liu K.-W."/>
            <person name="Li Z."/>
            <person name="Hsiao Y.-Y."/>
            <person name="Qi Y."/>
            <person name="Fu T."/>
            <person name="Tang G."/>
            <person name="Zhang D."/>
            <person name="Sun W.-H."/>
            <person name="Liu D.-K."/>
            <person name="Li Y."/>
            <person name="Chen G.-Z."/>
            <person name="Liu X.-D."/>
            <person name="Liao X.-Y."/>
            <person name="Jiang Y.-T."/>
            <person name="Yu X."/>
            <person name="Hao Y."/>
            <person name="Huang J."/>
            <person name="Zhao X.-W."/>
            <person name="Ke S."/>
            <person name="Chen Y.-Y."/>
            <person name="Wu W.-L."/>
            <person name="Hsu J.-L."/>
            <person name="Lin Y.-F."/>
            <person name="Huang M.-D."/>
            <person name="Li C.-Y."/>
            <person name="Huang L."/>
            <person name="Wang Z.-W."/>
            <person name="Zhao X."/>
            <person name="Zhong W.-Y."/>
            <person name="Peng D.-H."/>
            <person name="Ahmad S."/>
            <person name="Lan S."/>
            <person name="Zhang J.-S."/>
            <person name="Tsai W.-C."/>
            <person name="Van De Peer Y."/>
            <person name="Liu Z.-J."/>
        </authorList>
    </citation>
    <scope>NUCLEOTIDE SEQUENCE</scope>
    <source>
        <strain evidence="6">SCP</strain>
        <tissue evidence="6">Leaves</tissue>
    </source>
</reference>
<keyword evidence="4" id="KW-0804">Transcription</keyword>
<reference evidence="6" key="1">
    <citation type="journal article" date="2023" name="Nat. Commun.">
        <title>Diploid and tetraploid genomes of Acorus and the evolution of monocots.</title>
        <authorList>
            <person name="Ma L."/>
            <person name="Liu K.W."/>
            <person name="Li Z."/>
            <person name="Hsiao Y.Y."/>
            <person name="Qi Y."/>
            <person name="Fu T."/>
            <person name="Tang G.D."/>
            <person name="Zhang D."/>
            <person name="Sun W.H."/>
            <person name="Liu D.K."/>
            <person name="Li Y."/>
            <person name="Chen G.Z."/>
            <person name="Liu X.D."/>
            <person name="Liao X.Y."/>
            <person name="Jiang Y.T."/>
            <person name="Yu X."/>
            <person name="Hao Y."/>
            <person name="Huang J."/>
            <person name="Zhao X.W."/>
            <person name="Ke S."/>
            <person name="Chen Y.Y."/>
            <person name="Wu W.L."/>
            <person name="Hsu J.L."/>
            <person name="Lin Y.F."/>
            <person name="Huang M.D."/>
            <person name="Li C.Y."/>
            <person name="Huang L."/>
            <person name="Wang Z.W."/>
            <person name="Zhao X."/>
            <person name="Zhong W.Y."/>
            <person name="Peng D.H."/>
            <person name="Ahmad S."/>
            <person name="Lan S."/>
            <person name="Zhang J.S."/>
            <person name="Tsai W.C."/>
            <person name="Van de Peer Y."/>
            <person name="Liu Z.J."/>
        </authorList>
    </citation>
    <scope>NUCLEOTIDE SEQUENCE</scope>
    <source>
        <strain evidence="6">SCP</strain>
    </source>
</reference>
<evidence type="ECO:0000313" key="7">
    <source>
        <dbReference type="Proteomes" id="UP001179952"/>
    </source>
</evidence>
<keyword evidence="7" id="KW-1185">Reference proteome</keyword>
<dbReference type="GO" id="GO:0005634">
    <property type="term" value="C:nucleus"/>
    <property type="evidence" value="ECO:0007669"/>
    <property type="project" value="UniProtKB-SubCell"/>
</dbReference>
<comment type="caution">
    <text evidence="6">The sequence shown here is derived from an EMBL/GenBank/DDBJ whole genome shotgun (WGS) entry which is preliminary data.</text>
</comment>
<keyword evidence="5" id="KW-0539">Nucleus</keyword>
<evidence type="ECO:0000256" key="1">
    <source>
        <dbReference type="ARBA" id="ARBA00004123"/>
    </source>
</evidence>
<evidence type="ECO:0000256" key="3">
    <source>
        <dbReference type="ARBA" id="ARBA00023125"/>
    </source>
</evidence>
<protein>
    <recommendedName>
        <fullName evidence="8">TF-B3 domain-containing protein</fullName>
    </recommendedName>
</protein>
<dbReference type="Proteomes" id="UP001179952">
    <property type="component" value="Unassembled WGS sequence"/>
</dbReference>
<dbReference type="PANTHER" id="PTHR34397">
    <property type="entry name" value="OS05G0237600 PROTEIN"/>
    <property type="match status" value="1"/>
</dbReference>
<dbReference type="PANTHER" id="PTHR34397:SF22">
    <property type="entry name" value="OS05G0237600 PROTEIN"/>
    <property type="match status" value="1"/>
</dbReference>
<keyword evidence="2" id="KW-0805">Transcription regulation</keyword>
<organism evidence="6 7">
    <name type="scientific">Acorus gramineus</name>
    <name type="common">Dwarf sweet flag</name>
    <dbReference type="NCBI Taxonomy" id="55184"/>
    <lineage>
        <taxon>Eukaryota</taxon>
        <taxon>Viridiplantae</taxon>
        <taxon>Streptophyta</taxon>
        <taxon>Embryophyta</taxon>
        <taxon>Tracheophyta</taxon>
        <taxon>Spermatophyta</taxon>
        <taxon>Magnoliopsida</taxon>
        <taxon>Liliopsida</taxon>
        <taxon>Acoraceae</taxon>
        <taxon>Acorus</taxon>
    </lineage>
</organism>
<dbReference type="SUPFAM" id="SSF101936">
    <property type="entry name" value="DNA-binding pseudobarrel domain"/>
    <property type="match status" value="1"/>
</dbReference>
<gene>
    <name evidence="6" type="ORF">QJS04_geneDACA017844</name>
</gene>
<keyword evidence="3" id="KW-0238">DNA-binding</keyword>
<dbReference type="InterPro" id="IPR015300">
    <property type="entry name" value="DNA-bd_pseudobarrel_sf"/>
</dbReference>
<sequence>MGIKGTPQMVMKKTMKESDRNQGLNRFMIPDGDRIIKTVLIDSERETVVGGEVGLEVTVLDRLGRNYEMRFKKWKSGAVVLNGMAWKEFICNNGWTVGLFPIELWAFRYGADRRLGFVPNLIS</sequence>
<comment type="subcellular location">
    <subcellularLocation>
        <location evidence="1">Nucleus</location>
    </subcellularLocation>
</comment>
<dbReference type="EMBL" id="JAUJYN010000008">
    <property type="protein sequence ID" value="KAK1265102.1"/>
    <property type="molecule type" value="Genomic_DNA"/>
</dbReference>
<proteinExistence type="predicted"/>
<evidence type="ECO:0000256" key="5">
    <source>
        <dbReference type="ARBA" id="ARBA00023242"/>
    </source>
</evidence>
<dbReference type="Gene3D" id="2.40.330.10">
    <property type="entry name" value="DNA-binding pseudobarrel domain"/>
    <property type="match status" value="1"/>
</dbReference>
<dbReference type="AlphaFoldDB" id="A0AAV9AM15"/>
<name>A0AAV9AM15_ACOGR</name>
<dbReference type="GO" id="GO:0003677">
    <property type="term" value="F:DNA binding"/>
    <property type="evidence" value="ECO:0007669"/>
    <property type="project" value="UniProtKB-KW"/>
</dbReference>
<evidence type="ECO:0000313" key="6">
    <source>
        <dbReference type="EMBL" id="KAK1265102.1"/>
    </source>
</evidence>
<accession>A0AAV9AM15</accession>
<evidence type="ECO:0008006" key="8">
    <source>
        <dbReference type="Google" id="ProtNLM"/>
    </source>
</evidence>